<feature type="chain" id="PRO_5043528453" description="Clavata3/ESR (CLE) gene family member" evidence="2">
    <location>
        <begin position="33"/>
        <end position="87"/>
    </location>
</feature>
<keyword evidence="2" id="KW-0732">Signal</keyword>
<sequence length="87" mass="9997">MSLSERRRSQLACLCLLLLLLMLSHLERPCYAHKGKNGIFSNVKGGYSRTEMDTTFKFHGNSEKNGNQKFEDEMRKVKSGPNPLHNR</sequence>
<gene>
    <name evidence="3" type="ORF">LIER_27329</name>
</gene>
<evidence type="ECO:0000256" key="2">
    <source>
        <dbReference type="SAM" id="SignalP"/>
    </source>
</evidence>
<feature type="signal peptide" evidence="2">
    <location>
        <begin position="1"/>
        <end position="32"/>
    </location>
</feature>
<evidence type="ECO:0000256" key="1">
    <source>
        <dbReference type="SAM" id="MobiDB-lite"/>
    </source>
</evidence>
<comment type="caution">
    <text evidence="3">The sequence shown here is derived from an EMBL/GenBank/DDBJ whole genome shotgun (WGS) entry which is preliminary data.</text>
</comment>
<feature type="region of interest" description="Disordered" evidence="1">
    <location>
        <begin position="56"/>
        <end position="87"/>
    </location>
</feature>
<reference evidence="3 4" key="1">
    <citation type="submission" date="2024-01" db="EMBL/GenBank/DDBJ databases">
        <title>The complete chloroplast genome sequence of Lithospermum erythrorhizon: insights into the phylogenetic relationship among Boraginaceae species and the maternal lineages of purple gromwells.</title>
        <authorList>
            <person name="Okada T."/>
            <person name="Watanabe K."/>
        </authorList>
    </citation>
    <scope>NUCLEOTIDE SEQUENCE [LARGE SCALE GENOMIC DNA]</scope>
</reference>
<dbReference type="AlphaFoldDB" id="A0AAV3RBM0"/>
<organism evidence="3 4">
    <name type="scientific">Lithospermum erythrorhizon</name>
    <name type="common">Purple gromwell</name>
    <name type="synonym">Lithospermum officinale var. erythrorhizon</name>
    <dbReference type="NCBI Taxonomy" id="34254"/>
    <lineage>
        <taxon>Eukaryota</taxon>
        <taxon>Viridiplantae</taxon>
        <taxon>Streptophyta</taxon>
        <taxon>Embryophyta</taxon>
        <taxon>Tracheophyta</taxon>
        <taxon>Spermatophyta</taxon>
        <taxon>Magnoliopsida</taxon>
        <taxon>eudicotyledons</taxon>
        <taxon>Gunneridae</taxon>
        <taxon>Pentapetalae</taxon>
        <taxon>asterids</taxon>
        <taxon>lamiids</taxon>
        <taxon>Boraginales</taxon>
        <taxon>Boraginaceae</taxon>
        <taxon>Boraginoideae</taxon>
        <taxon>Lithospermeae</taxon>
        <taxon>Lithospermum</taxon>
    </lineage>
</organism>
<evidence type="ECO:0000313" key="3">
    <source>
        <dbReference type="EMBL" id="GAA0173782.1"/>
    </source>
</evidence>
<dbReference type="EMBL" id="BAABME010008766">
    <property type="protein sequence ID" value="GAA0173782.1"/>
    <property type="molecule type" value="Genomic_DNA"/>
</dbReference>
<protein>
    <recommendedName>
        <fullName evidence="5">Clavata3/ESR (CLE) gene family member</fullName>
    </recommendedName>
</protein>
<proteinExistence type="predicted"/>
<keyword evidence="4" id="KW-1185">Reference proteome</keyword>
<dbReference type="Proteomes" id="UP001454036">
    <property type="component" value="Unassembled WGS sequence"/>
</dbReference>
<evidence type="ECO:0008006" key="5">
    <source>
        <dbReference type="Google" id="ProtNLM"/>
    </source>
</evidence>
<name>A0AAV3RBM0_LITER</name>
<accession>A0AAV3RBM0</accession>
<evidence type="ECO:0000313" key="4">
    <source>
        <dbReference type="Proteomes" id="UP001454036"/>
    </source>
</evidence>